<dbReference type="Gene3D" id="2.30.38.10">
    <property type="entry name" value="Luciferase, Domain 3"/>
    <property type="match status" value="3"/>
</dbReference>
<dbReference type="FunFam" id="1.10.1200.10:FF:000016">
    <property type="entry name" value="Non-ribosomal peptide synthase"/>
    <property type="match status" value="3"/>
</dbReference>
<organism evidence="9 10">
    <name type="scientific">Micromonospora viridifaciens</name>
    <dbReference type="NCBI Taxonomy" id="1881"/>
    <lineage>
        <taxon>Bacteria</taxon>
        <taxon>Bacillati</taxon>
        <taxon>Actinomycetota</taxon>
        <taxon>Actinomycetes</taxon>
        <taxon>Micromonosporales</taxon>
        <taxon>Micromonosporaceae</taxon>
        <taxon>Micromonospora</taxon>
    </lineage>
</organism>
<dbReference type="CDD" id="cd19543">
    <property type="entry name" value="DCL_NRPS"/>
    <property type="match status" value="2"/>
</dbReference>
<evidence type="ECO:0000256" key="3">
    <source>
        <dbReference type="ARBA" id="ARBA00022450"/>
    </source>
</evidence>
<keyword evidence="10" id="KW-1185">Reference proteome</keyword>
<dbReference type="Gene3D" id="1.10.1200.10">
    <property type="entry name" value="ACP-like"/>
    <property type="match status" value="3"/>
</dbReference>
<comment type="cofactor">
    <cofactor evidence="1">
        <name>pantetheine 4'-phosphate</name>
        <dbReference type="ChEBI" id="CHEBI:47942"/>
    </cofactor>
</comment>
<dbReference type="InterPro" id="IPR001031">
    <property type="entry name" value="Thioesterase"/>
</dbReference>
<proteinExistence type="inferred from homology"/>
<dbReference type="Gene3D" id="3.30.300.30">
    <property type="match status" value="4"/>
</dbReference>
<gene>
    <name evidence="9" type="ORF">GA0074695_3032</name>
</gene>
<feature type="region of interest" description="Disordered" evidence="7">
    <location>
        <begin position="4606"/>
        <end position="4629"/>
    </location>
</feature>
<dbReference type="InterPro" id="IPR000873">
    <property type="entry name" value="AMP-dep_synth/lig_dom"/>
</dbReference>
<reference evidence="10" key="1">
    <citation type="submission" date="2016-06" db="EMBL/GenBank/DDBJ databases">
        <authorList>
            <person name="Varghese N."/>
            <person name="Submissions Spin"/>
        </authorList>
    </citation>
    <scope>NUCLEOTIDE SEQUENCE [LARGE SCALE GENOMIC DNA]</scope>
    <source>
        <strain evidence="10">DSM 43909</strain>
    </source>
</reference>
<dbReference type="SUPFAM" id="SSF47336">
    <property type="entry name" value="ACP-like"/>
    <property type="match status" value="4"/>
</dbReference>
<dbReference type="GO" id="GO:0005829">
    <property type="term" value="C:cytosol"/>
    <property type="evidence" value="ECO:0007669"/>
    <property type="project" value="TreeGrafter"/>
</dbReference>
<evidence type="ECO:0000256" key="7">
    <source>
        <dbReference type="SAM" id="MobiDB-lite"/>
    </source>
</evidence>
<dbReference type="Gene3D" id="3.40.50.12780">
    <property type="entry name" value="N-terminal domain of ligase-like"/>
    <property type="match status" value="1"/>
</dbReference>
<dbReference type="InterPro" id="IPR036736">
    <property type="entry name" value="ACP-like_sf"/>
</dbReference>
<name>A0A1C4X5K3_MICVI</name>
<evidence type="ECO:0000256" key="2">
    <source>
        <dbReference type="ARBA" id="ARBA00006432"/>
    </source>
</evidence>
<dbReference type="FunFam" id="1.10.1200.10:FF:000005">
    <property type="entry name" value="Nonribosomal peptide synthetase 1"/>
    <property type="match status" value="1"/>
</dbReference>
<dbReference type="SUPFAM" id="SSF52777">
    <property type="entry name" value="CoA-dependent acyltransferases"/>
    <property type="match status" value="10"/>
</dbReference>
<dbReference type="InterPro" id="IPR020802">
    <property type="entry name" value="TesA-like"/>
</dbReference>
<evidence type="ECO:0000256" key="4">
    <source>
        <dbReference type="ARBA" id="ARBA00022553"/>
    </source>
</evidence>
<dbReference type="Gene3D" id="3.40.50.1820">
    <property type="entry name" value="alpha/beta hydrolase"/>
    <property type="match status" value="1"/>
</dbReference>
<evidence type="ECO:0000313" key="9">
    <source>
        <dbReference type="EMBL" id="SCF03734.1"/>
    </source>
</evidence>
<dbReference type="GO" id="GO:0008610">
    <property type="term" value="P:lipid biosynthetic process"/>
    <property type="evidence" value="ECO:0007669"/>
    <property type="project" value="UniProtKB-ARBA"/>
</dbReference>
<dbReference type="SUPFAM" id="SSF56801">
    <property type="entry name" value="Acetyl-CoA synthetase-like"/>
    <property type="match status" value="4"/>
</dbReference>
<sequence>MVKQSRVEDILPLSPLQQGLLFHALYDGAASNLYTVQFALDLTGPVDGDRMRRALAAILARHANLRVGIRQRKTGESVAVVPRELAPAWQEHDLTGHPAADRDAEAARLLAADRAAGFDLARPPLLRAALIRTAPELAKLVLTNHHVLLDGWSMPLLAKELFAHYVAGGHDRTLPPVTPYRDYLGWLDRQDRVAAEDAWRDALRGLTGPTLLVPADPARPPATPEQLAVALPAELTAGLTAAARKLGVTLNTVVQGAWALLLNALTGDDDLVFGATVAGRPPELPGVESMLGLFINTVPVRIRLDPAESLAALLARVQDEQAALMAHQHLGLAEIRRLAGTGDGDLFDTLTVFENYPLDPAALDLPGTGLRVTAVTGHDATHYPLTLAVLPGERLTLRLDHRPDLLDGPAARRVADRLVRLLTAVVDAPQTPVGTLDLLDDAERAAVLGTWSAGPAPVPARTFPELFAAQVAARPQAPALIGADGSMSYAELDAAADRLARLLIARGVGPERVVALALPRSPELVTAALAVSKAGGAWLPVDPDYPADRIAFMLADARPVLLATLAGLDLPDAGVPRLLLDEPATVADWAARPTGPITDAERSAPLRPEHPAYVIYTSGSTGRPKGVLVTHAGLPSFTAAIVAGFDVDPDSRVLQFSSPSFDASVLELCAAFGAGAALVVPPPGPLVGDDLAAVLTGQQVTHALIPPAALAGLPDVAPPVLRTLVVGGDACGPELVARFAPGRRMVNAYGPTEITVAATLSAPLVPGAGAPPIGTPVAGARAYVLDRFLRPVPPGVPGELYIAGAGLARGYLDRPALTAERFVPDPFGAEPGGRMYRTGDLVRWRADGTLEFVGRADAQVKIRGFRVEPGEIEAVLSRHPAVAQVAVVAREDQPGVKRLVGYVVPATGALVDPAALRAHVGASLPEYMVPAAIVGLPALPLTPSGKLDRRALPAPGFAGVGGGRAPANERESLLAGLFAEVLGLDAVGVDESFFDLGGDSIVSIQLVSRARKAGLSFSPRDVFLHRTVAGLAAAAAADGAAPVPVDDGTGEVPLTPIVHWLRERGGPIDGFHQSMLVNTPAGLRPEHLVAAVQALVDHHDALRLRLVRDEPGGWRQVIGARGSVAAAELVTRVDATGLDADELRALVEEQAKAVQAGLSPGDGRVLRAMWFDAGPDRPGRLLLALHHLVVDGVSWRILLPDLAAAAQAVAAGRTPELEPVRTSLRRFAEHLVAEAARPERAAELDGWLDRLGAAEAPLAGRPLDPARDTVDTGTTLTVTLPAERTAPLLTRVPAAFHGRVNDVLLTALALAVTRWRHRRGAADATGLLVDLEGHGREELAAGLDLSRTVGWFTTMYPVRLDLGRLDLAEAFAGGAAAGRAIKRVKEQLRAVPDNGIGYGLLRYLNADTARRLADRPAAQIGFNYLGRFATADGGDTDWAVAADTQALGGGADGALPVPHAIEVNAVTRDHADGPRLSATFSWPQSLLGEAEVRELADDWLAALDALVEHAATPGAGGHTPSDLLLRLSQEEIEAIEAAQPAASDLLPLSALQEGLLFHALYDGPDRDVYTVQLCFDLAGELDGVALRAAADALLARHANLRAAFRQRSSGESVQVVVDGLRAGWREHDLRELAGAAQADRVRELLAADRAEGFDLARPPLLRFTLLRLADTAHRLVLTNHHILLDGWSVPTLMRELLALYAAGGDDRQLPRVAPYRDYLAWLGAQDRATAERAWAEALSGLAEPTLLAPADPGRAPELPDRLVVDLPAELTADLQAQARRHGVTLNTILQGAWGVLLGALTGRGDVVFGGTVSGRPPEIAGVETMVGLFINTLPVRLRLDPAEPVARLLSRLQDQQSALMAHQHLPLTEVQRLAGHGELFDTLVVFENYPLDPKLLSLPGTGLRLTGVSGRDATHYPITVTAIPGERLRLQLDHRTDLFPADAAQRLADRLLRLLGSLAADLGTPVGRLDVLDAAERRLVLADWNDTVQPEPALAGGVAARFAAQAARTPDQVAVRAADGAALTYRELDARANRLAQHLVALGVAAEDRVALLQERSVDQVVSVLAILKAGAAYVPLDPRYPAHRLTHIAADTASSVLLTDRAMAGLRFDHDLTVVTVDGDAAAGIAARPDADPARPAHPRQLAYVMYTSGSTGTPKGVMVTHHDVLSLAADRCWRTDRQRRVLLHSPLAFDASTYELWVPLLNGGELVVAPPGELSMDDLRAVLTGGQVTALWLTAGLFRLLAEETPEAFAKVREVWTGGDVVPAPMVRRVLAACPGLVVGDGYGPTETTTFASHHLMHAVAEVPDSVPIGRPLDNMRLYVLDHYLRPTPPGVAGELYIAGAGLSRGYLNRSRLTAERFVADPFRAGSRMYRTGDVVRWRPDGTLEFVGRADEQVKIRGFRIELGEIEAVLARDPGLGQVAVVVREDRPGDKRLVAYVVPAANASAAPDPAALRAYAAEVLPEYMVPAAVVVLDTLPLTSNGKVDRRALPAPDYAAGSTRRAPRTPTEEALCALFADVLGLPEIGIEDSFFALGGHSLLATRLVSRIRTALGAELAIRDLFESPTVAGLAARLGDAKRARRALEPMPRPERIPLSYAQNRLWFINRLSGADSPYKIPILLRLTGELDVAALRAALRDVLERHESLRTIYPDADGDPYQVILDAEAACPEITVETADPAQVRELMLDETRRGFDLAVDPPLRARLFAVGAGEYFLLLVLHHIAGDGWSMAPLGRDFSTAYAARVAGRAPELAPLPVQYADYALWQRAVLGDESDPDSEIAQQVRFWRDALAGAPDELTLPADRPRPPIASHQGGMLSFVIEPALHERLNALVHATGASLFMVCQAALAALLTRLGAGTDVPIGSPIAGRTDDALDELVGMFVNTLVLRTDTAGNPTFRQLLDRVREADLTAYSHQDTPFERLVEVLNPPRSMARNPLFQVMLVLQNNATVDLDLPGLRVAVDNVGAHAAQFDLSIDLTERPTPSGGIDGRLDYSRDLFDEATAERILGGFVRMLEAAVATPDAPIGAVDVVGPAERRRLLVDWNATGRPLPDEDPVTLIRAVAAQRPDAVAVTDPRQTLTYTELMGRADELAARLRAAGFGRGSLAALLTDRGADAITGVLAALTADGAYLPLDPRSPVARNADLLVDSGTRWLLVDAAHEALAAEVVAAAGVPVTVLPLAPAGPPVAPAPLAAGLADLAYVIFTSGSTGRPKGAMVHRRGMLNHLLAKVEDLDLTDADVVVQNAALTFDVSVWQMLSSLVTGGSVDVVDDDTALDPGALFGRVERHGVTILEVVPSLLRTALDAWDAGAPVPELAKLRWLMVTGEALPPQLCDRWLARFPRIPLMNAYGPTECSDDVTHAIIATPADAEGDRVAIGRAIRNTQLYVLDANLQPVPPGVPGELCVGGVGVGFGYLGDPRRTATVFVADPFSDRPGARLYRTGDRVRYRPDGQLEFLGRNDDQVKIRGQRIELGEVEAALRAAAGVTAAAVAVNTDPAGTNRLVGYVVGDADPEAVRDHVAARLPDAMVPSVVVRLDALPLSKNGKVDRKALPAVDFGSGGGRAARTPQEELLCGVFADVLGVERVGVDDDFFALGGHSLLATRIANRIRAVFGVELPIRAVFETPTVAGLAARLLAGEESRPPLRPGPRPELVPVSYAQRRLWFLNRFDDSDVSYNVPLALRLSGDLDRAALHAALADVTARHETLRTVFVEVDGEPYQRVLDPAEAVPGLVDHDVTEAELPAALAAAIGHRFDLAGEPPLRADLFRLADDEHVLLLLMHHIASDGQSAGPLSADLAAVYTARRAGRAPDLPALPVQYADFALWQRDVLGEETDPGSLVSRQTGYWAQTLAGLPEQLELPVDRPRPAVSSRRGGSVPFEVPAELHARLTSLARQRQASLFMVAQAALAALLTRLGAGEDIPLGTPIAGRSDEAVDGLIGFFVNTLVLRTDTAGDPTFGELLDRVRATDLAAYAHADVPFERLVEVLNPTRSVARHPLFQVVLAVHNHARLDVELPGLTVSGLPAGTGGAKFDLNVSLAEQVDEAGAPAGLAGRIEYAADLFDHGTVERIADRLLTMLAALAADPDQPIGTVDLLTAPEREQVLVTWNDTAAPVPAATLPELFAAQVARTPDAPALVDAETELTYAELDAYTNRLARLLIERGVGPERFVAVALPRSARLVCWLLAVLKAGGAYVPVDPSYPADRIAFMLADTAPALLLTDAATVAELPADAGGVPRLLVEECHPDGFAAEPVTDADRAHPLRLNNPAYVIYTSGSTGRPKGVVIEHRSLTDYLTFAGGDYQGVRGSALLHSSVSFDLSVTGMWVPLTVGGTVHVAGLDDDPATRERLRRHACTFLKATPSHLPLLAALPDDYAPTAELLLGGELLLGEVVDEWRREHPGVAVYNMYGPTETTVNCTEHRIEPGAVIPPGPLPVGGPLANTQLYVLDARLRPVPPGVPGELYVAGGGLARGYLTRPGQTAGKFVANPFGAPGTRMYRTGDIVRWTDTGELMFLRRVDDQVKLRGFRIELGEIEAVLAGHEDVARCAVIVREDRPGDQRLVGYVVPAPGRSPQPAQLRATVAAAMPEYMVPAAVVVLDELPLTPNGKLNRGALPVPDAADTGAGTERRAPRSHRERVLCGLFAEVLGVPEVGIDDGFFDLGGHSLLATRLISRVRATFEVDLAIRTLFEAPTVAELADRLDTADDGRGAFEVLLPLRRHGSRPPLFCVHPASGFSWSYSGLMGHLTDRPIYGLQSRGLAEREELPGDVGRIAEDYLAQIREIQPAGPYHLLGWSFGGLIAHEIAARLQADGEQVALLALLDSFPKTEAERAEPAILNRTEFLAGMLQLAGYPADAADVEPVDEERVAELLSRNEGVLGRLEARHVTALYEVFANNSRLAREHRPGHADLDALLFVATRDRAPGLDPVAAWRPHLSGAVRTYDVDCQHNDMTQPEPLAAIGRVLAERLRAIDTDSEREGEPR</sequence>
<dbReference type="Pfam" id="PF00550">
    <property type="entry name" value="PP-binding"/>
    <property type="match status" value="4"/>
</dbReference>
<dbReference type="GO" id="GO:0017000">
    <property type="term" value="P:antibiotic biosynthetic process"/>
    <property type="evidence" value="ECO:0007669"/>
    <property type="project" value="UniProtKB-KW"/>
</dbReference>
<dbReference type="FunFam" id="3.40.50.12780:FF:000012">
    <property type="entry name" value="Non-ribosomal peptide synthetase"/>
    <property type="match status" value="3"/>
</dbReference>
<dbReference type="CDD" id="cd05930">
    <property type="entry name" value="A_NRPS"/>
    <property type="match status" value="2"/>
</dbReference>
<dbReference type="Pfam" id="PF00501">
    <property type="entry name" value="AMP-binding"/>
    <property type="match status" value="4"/>
</dbReference>
<dbReference type="FunFam" id="3.30.300.30:FF:000010">
    <property type="entry name" value="Enterobactin synthetase component F"/>
    <property type="match status" value="4"/>
</dbReference>
<feature type="domain" description="Carrier" evidence="8">
    <location>
        <begin position="2503"/>
        <end position="2578"/>
    </location>
</feature>
<dbReference type="GO" id="GO:0043041">
    <property type="term" value="P:amino acid activation for nonribosomal peptide biosynthetic process"/>
    <property type="evidence" value="ECO:0007669"/>
    <property type="project" value="TreeGrafter"/>
</dbReference>
<dbReference type="Pfam" id="PF00975">
    <property type="entry name" value="Thioesterase"/>
    <property type="match status" value="1"/>
</dbReference>
<protein>
    <submittedName>
        <fullName evidence="9">Non-ribosomal peptide synthase domain TIGR01720/amino acid adenylation domain-containing protein</fullName>
    </submittedName>
</protein>
<evidence type="ECO:0000313" key="10">
    <source>
        <dbReference type="Proteomes" id="UP000198242"/>
    </source>
</evidence>
<dbReference type="InterPro" id="IPR025110">
    <property type="entry name" value="AMP-bd_C"/>
</dbReference>
<keyword evidence="3" id="KW-0596">Phosphopantetheine</keyword>
<dbReference type="EMBL" id="LT607411">
    <property type="protein sequence ID" value="SCF03734.1"/>
    <property type="molecule type" value="Genomic_DNA"/>
</dbReference>
<dbReference type="Pfam" id="PF00668">
    <property type="entry name" value="Condensation"/>
    <property type="match status" value="5"/>
</dbReference>
<dbReference type="CDD" id="cd19534">
    <property type="entry name" value="E_NRPS"/>
    <property type="match status" value="1"/>
</dbReference>
<dbReference type="NCBIfam" id="NF003417">
    <property type="entry name" value="PRK04813.1"/>
    <property type="match status" value="5"/>
</dbReference>
<dbReference type="CDD" id="cd19540">
    <property type="entry name" value="LCL_NRPS-like"/>
    <property type="match status" value="2"/>
</dbReference>
<dbReference type="Pfam" id="PF13193">
    <property type="entry name" value="AMP-binding_C"/>
    <property type="match status" value="4"/>
</dbReference>
<accession>A0A1C4X5K3</accession>
<dbReference type="Gene3D" id="3.30.559.30">
    <property type="entry name" value="Nonribosomal peptide synthetase, condensation domain"/>
    <property type="match status" value="5"/>
</dbReference>
<dbReference type="CDD" id="cd12117">
    <property type="entry name" value="A_NRPS_Srf_like"/>
    <property type="match status" value="1"/>
</dbReference>
<dbReference type="InterPro" id="IPR042099">
    <property type="entry name" value="ANL_N_sf"/>
</dbReference>
<dbReference type="Proteomes" id="UP000198242">
    <property type="component" value="Chromosome I"/>
</dbReference>
<dbReference type="FunFam" id="2.30.38.10:FF:000001">
    <property type="entry name" value="Non-ribosomal peptide synthetase PvdI"/>
    <property type="match status" value="4"/>
</dbReference>
<dbReference type="PROSITE" id="PS00012">
    <property type="entry name" value="PHOSPHOPANTETHEINE"/>
    <property type="match status" value="4"/>
</dbReference>
<dbReference type="PROSITE" id="PS50075">
    <property type="entry name" value="CARRIER"/>
    <property type="match status" value="4"/>
</dbReference>
<dbReference type="InterPro" id="IPR045851">
    <property type="entry name" value="AMP-bd_C_sf"/>
</dbReference>
<dbReference type="InterPro" id="IPR023213">
    <property type="entry name" value="CAT-like_dom_sf"/>
</dbReference>
<dbReference type="InterPro" id="IPR009081">
    <property type="entry name" value="PP-bd_ACP"/>
</dbReference>
<comment type="similarity">
    <text evidence="2">Belongs to the ATP-dependent AMP-binding enzyme family.</text>
</comment>
<feature type="domain" description="Carrier" evidence="8">
    <location>
        <begin position="4627"/>
        <end position="4702"/>
    </location>
</feature>
<feature type="domain" description="Carrier" evidence="8">
    <location>
        <begin position="965"/>
        <end position="1039"/>
    </location>
</feature>
<dbReference type="PANTHER" id="PTHR45527:SF1">
    <property type="entry name" value="FATTY ACID SYNTHASE"/>
    <property type="match status" value="1"/>
</dbReference>
<dbReference type="CDD" id="cd17652">
    <property type="entry name" value="A_NRPS_CmdD_like"/>
    <property type="match status" value="1"/>
</dbReference>
<keyword evidence="4" id="KW-0597">Phosphoprotein</keyword>
<dbReference type="GO" id="GO:0003824">
    <property type="term" value="F:catalytic activity"/>
    <property type="evidence" value="ECO:0007669"/>
    <property type="project" value="InterPro"/>
</dbReference>
<dbReference type="InterPro" id="IPR020845">
    <property type="entry name" value="AMP-binding_CS"/>
</dbReference>
<dbReference type="GO" id="GO:0044550">
    <property type="term" value="P:secondary metabolite biosynthetic process"/>
    <property type="evidence" value="ECO:0007669"/>
    <property type="project" value="UniProtKB-ARBA"/>
</dbReference>
<dbReference type="SMART" id="SM00823">
    <property type="entry name" value="PKS_PP"/>
    <property type="match status" value="4"/>
</dbReference>
<dbReference type="OrthoDB" id="5476914at2"/>
<dbReference type="SMART" id="SM00824">
    <property type="entry name" value="PKS_TE"/>
    <property type="match status" value="1"/>
</dbReference>
<dbReference type="SUPFAM" id="SSF53474">
    <property type="entry name" value="alpha/beta-Hydrolases"/>
    <property type="match status" value="1"/>
</dbReference>
<dbReference type="GO" id="GO:0031177">
    <property type="term" value="F:phosphopantetheine binding"/>
    <property type="evidence" value="ECO:0007669"/>
    <property type="project" value="InterPro"/>
</dbReference>
<dbReference type="PANTHER" id="PTHR45527">
    <property type="entry name" value="NONRIBOSOMAL PEPTIDE SYNTHETASE"/>
    <property type="match status" value="1"/>
</dbReference>
<dbReference type="InterPro" id="IPR010071">
    <property type="entry name" value="AA_adenyl_dom"/>
</dbReference>
<dbReference type="PROSITE" id="PS00455">
    <property type="entry name" value="AMP_BINDING"/>
    <property type="match status" value="4"/>
</dbReference>
<dbReference type="Gene3D" id="3.30.559.10">
    <property type="entry name" value="Chloramphenicol acetyltransferase-like domain"/>
    <property type="match status" value="5"/>
</dbReference>
<dbReference type="FunFam" id="3.40.50.980:FF:000001">
    <property type="entry name" value="Non-ribosomal peptide synthetase"/>
    <property type="match status" value="3"/>
</dbReference>
<feature type="domain" description="Carrier" evidence="8">
    <location>
        <begin position="3563"/>
        <end position="3638"/>
    </location>
</feature>
<evidence type="ECO:0000256" key="5">
    <source>
        <dbReference type="ARBA" id="ARBA00022737"/>
    </source>
</evidence>
<evidence type="ECO:0000259" key="8">
    <source>
        <dbReference type="PROSITE" id="PS50075"/>
    </source>
</evidence>
<keyword evidence="6" id="KW-0045">Antibiotic biosynthesis</keyword>
<dbReference type="NCBIfam" id="TIGR01733">
    <property type="entry name" value="AA-adenyl-dom"/>
    <property type="match status" value="4"/>
</dbReference>
<dbReference type="Gene3D" id="3.40.50.980">
    <property type="match status" value="6"/>
</dbReference>
<evidence type="ECO:0000256" key="6">
    <source>
        <dbReference type="ARBA" id="ARBA00023194"/>
    </source>
</evidence>
<evidence type="ECO:0000256" key="1">
    <source>
        <dbReference type="ARBA" id="ARBA00001957"/>
    </source>
</evidence>
<keyword evidence="5" id="KW-0677">Repeat</keyword>
<dbReference type="InterPro" id="IPR029058">
    <property type="entry name" value="AB_hydrolase_fold"/>
</dbReference>
<dbReference type="GO" id="GO:0072330">
    <property type="term" value="P:monocarboxylic acid biosynthetic process"/>
    <property type="evidence" value="ECO:0007669"/>
    <property type="project" value="UniProtKB-ARBA"/>
</dbReference>
<dbReference type="InterPro" id="IPR001242">
    <property type="entry name" value="Condensation_dom"/>
</dbReference>
<dbReference type="FunFam" id="3.30.559.30:FF:000001">
    <property type="entry name" value="Non-ribosomal peptide synthetase"/>
    <property type="match status" value="1"/>
</dbReference>
<dbReference type="NCBIfam" id="TIGR01720">
    <property type="entry name" value="NRPS-para261"/>
    <property type="match status" value="1"/>
</dbReference>
<dbReference type="InterPro" id="IPR006162">
    <property type="entry name" value="Ppantetheine_attach_site"/>
</dbReference>
<dbReference type="InterPro" id="IPR020806">
    <property type="entry name" value="PKS_PP-bd"/>
</dbReference>
<dbReference type="InterPro" id="IPR010060">
    <property type="entry name" value="NRPS_synth"/>
</dbReference>